<gene>
    <name evidence="1" type="ORF">NAPIS_ORF02271</name>
</gene>
<reference evidence="1 2" key="1">
    <citation type="journal article" date="2013" name="BMC Genomics">
        <title>Genome sequencing and comparative genomics of honey bee microsporidia, Nosema apis reveal novel insights into host-parasite interactions.</title>
        <authorList>
            <person name="Chen Yp."/>
            <person name="Pettis J.S."/>
            <person name="Zhao Y."/>
            <person name="Liu X."/>
            <person name="Tallon L.J."/>
            <person name="Sadzewicz L.D."/>
            <person name="Li R."/>
            <person name="Zheng H."/>
            <person name="Huang S."/>
            <person name="Zhang X."/>
            <person name="Hamilton M.C."/>
            <person name="Pernal S.F."/>
            <person name="Melathopoulos A.P."/>
            <person name="Yan X."/>
            <person name="Evans J.D."/>
        </authorList>
    </citation>
    <scope>NUCLEOTIDE SEQUENCE [LARGE SCALE GENOMIC DNA]</scope>
    <source>
        <strain evidence="1 2">BRL 01</strain>
    </source>
</reference>
<evidence type="ECO:0000313" key="1">
    <source>
        <dbReference type="EMBL" id="EQB60160.1"/>
    </source>
</evidence>
<dbReference type="AlphaFoldDB" id="T0MGJ0"/>
<dbReference type="HOGENOM" id="CLU_1190202_0_0_1"/>
<organism evidence="1 2">
    <name type="scientific">Vairimorpha apis BRL 01</name>
    <dbReference type="NCBI Taxonomy" id="1037528"/>
    <lineage>
        <taxon>Eukaryota</taxon>
        <taxon>Fungi</taxon>
        <taxon>Fungi incertae sedis</taxon>
        <taxon>Microsporidia</taxon>
        <taxon>Nosematidae</taxon>
        <taxon>Vairimorpha</taxon>
    </lineage>
</organism>
<dbReference type="Proteomes" id="UP000053780">
    <property type="component" value="Unassembled WGS sequence"/>
</dbReference>
<sequence length="233" mass="28309">MFEYCKNLLKQCEKKFPETFNFYDESDIRKCSSIFGLRYKEYMFYPNLYNFNKKIVYKVKNDKPLNNIFKKSRENEESCNDEMKTVLDNNIVNCNNTLNLNTYPNKYKEGEEKIQRKENFIQIKQDLRYKFMSLYNLDEYNNKPIENNDKEKVRADIHSKENLYNKRTSTNSDVSDFYDNDYEFYDVNEKETDGSKFPIFNNETISDPINIMPFDLYRNNLAYHYYNSKKIII</sequence>
<name>T0MGJ0_9MICR</name>
<dbReference type="EMBL" id="KE647323">
    <property type="protein sequence ID" value="EQB60160.1"/>
    <property type="molecule type" value="Genomic_DNA"/>
</dbReference>
<evidence type="ECO:0000313" key="2">
    <source>
        <dbReference type="Proteomes" id="UP000053780"/>
    </source>
</evidence>
<protein>
    <submittedName>
        <fullName evidence="1">Uncharacterized protein</fullName>
    </submittedName>
</protein>
<proteinExistence type="predicted"/>
<keyword evidence="2" id="KW-1185">Reference proteome</keyword>
<dbReference type="VEuPathDB" id="MicrosporidiaDB:NAPIS_ORF02271"/>
<accession>T0MGJ0</accession>